<keyword evidence="1" id="KW-0479">Metal-binding</keyword>
<dbReference type="RefSeq" id="WP_069715846.1">
    <property type="nucleotide sequence ID" value="NZ_MJEH01000005.1"/>
</dbReference>
<reference evidence="3 4" key="1">
    <citation type="submission" date="2016-08" db="EMBL/GenBank/DDBJ databases">
        <title>Genome of Bacillus solimangrovi GH2-4.</title>
        <authorList>
            <person name="Lim S."/>
            <person name="Kim B.-C."/>
        </authorList>
    </citation>
    <scope>NUCLEOTIDE SEQUENCE [LARGE SCALE GENOMIC DNA]</scope>
    <source>
        <strain evidence="3 4">GH2-4</strain>
    </source>
</reference>
<comment type="caution">
    <text evidence="3">The sequence shown here is derived from an EMBL/GenBank/DDBJ whole genome shotgun (WGS) entry which is preliminary data.</text>
</comment>
<dbReference type="Gene3D" id="2.60.120.10">
    <property type="entry name" value="Jelly Rolls"/>
    <property type="match status" value="1"/>
</dbReference>
<name>A0A1E5LJ14_9BACI</name>
<dbReference type="InterPro" id="IPR013096">
    <property type="entry name" value="Cupin_2"/>
</dbReference>
<dbReference type="GO" id="GO:0046872">
    <property type="term" value="F:metal ion binding"/>
    <property type="evidence" value="ECO:0007669"/>
    <property type="project" value="UniProtKB-KW"/>
</dbReference>
<dbReference type="Proteomes" id="UP000095209">
    <property type="component" value="Unassembled WGS sequence"/>
</dbReference>
<sequence length="122" mass="14210">MSQFNSQNQNVLELIKGLELEHEEKHITLNSEEMTAAVYPYKMYDKPNFHRHDCEQIFYVLDGEGTFILKDDEGNVEEFEVKVGSHFVVPKNVWHGMYCKNDKTALTLQVNRKDMITEKLGA</sequence>
<keyword evidence="4" id="KW-1185">Reference proteome</keyword>
<dbReference type="InterPro" id="IPR051610">
    <property type="entry name" value="GPI/OXD"/>
</dbReference>
<dbReference type="SUPFAM" id="SSF51182">
    <property type="entry name" value="RmlC-like cupins"/>
    <property type="match status" value="1"/>
</dbReference>
<accession>A0A1E5LJ14</accession>
<proteinExistence type="predicted"/>
<evidence type="ECO:0000259" key="2">
    <source>
        <dbReference type="Pfam" id="PF07883"/>
    </source>
</evidence>
<dbReference type="AlphaFoldDB" id="A0A1E5LJ14"/>
<protein>
    <recommendedName>
        <fullName evidence="2">Cupin type-2 domain-containing protein</fullName>
    </recommendedName>
</protein>
<evidence type="ECO:0000313" key="3">
    <source>
        <dbReference type="EMBL" id="OEH94077.1"/>
    </source>
</evidence>
<dbReference type="PANTHER" id="PTHR35848">
    <property type="entry name" value="OXALATE-BINDING PROTEIN"/>
    <property type="match status" value="1"/>
</dbReference>
<gene>
    <name evidence="3" type="ORF">BFG57_09525</name>
</gene>
<organism evidence="3 4">
    <name type="scientific">Bacillus solimangrovi</name>
    <dbReference type="NCBI Taxonomy" id="1305675"/>
    <lineage>
        <taxon>Bacteria</taxon>
        <taxon>Bacillati</taxon>
        <taxon>Bacillota</taxon>
        <taxon>Bacilli</taxon>
        <taxon>Bacillales</taxon>
        <taxon>Bacillaceae</taxon>
        <taxon>Bacillus</taxon>
    </lineage>
</organism>
<dbReference type="EMBL" id="MJEH01000005">
    <property type="protein sequence ID" value="OEH94077.1"/>
    <property type="molecule type" value="Genomic_DNA"/>
</dbReference>
<feature type="domain" description="Cupin type-2" evidence="2">
    <location>
        <begin position="48"/>
        <end position="108"/>
    </location>
</feature>
<evidence type="ECO:0000256" key="1">
    <source>
        <dbReference type="ARBA" id="ARBA00022723"/>
    </source>
</evidence>
<dbReference type="Pfam" id="PF07883">
    <property type="entry name" value="Cupin_2"/>
    <property type="match status" value="1"/>
</dbReference>
<dbReference type="InterPro" id="IPR014710">
    <property type="entry name" value="RmlC-like_jellyroll"/>
</dbReference>
<dbReference type="InterPro" id="IPR011051">
    <property type="entry name" value="RmlC_Cupin_sf"/>
</dbReference>
<evidence type="ECO:0000313" key="4">
    <source>
        <dbReference type="Proteomes" id="UP000095209"/>
    </source>
</evidence>